<dbReference type="AlphaFoldDB" id="A0A1D7QBB1"/>
<proteinExistence type="predicted"/>
<gene>
    <name evidence="1" type="ORF">BFS30_01700</name>
</gene>
<evidence type="ECO:0000313" key="1">
    <source>
        <dbReference type="EMBL" id="AOM75988.1"/>
    </source>
</evidence>
<dbReference type="PROSITE" id="PS51257">
    <property type="entry name" value="PROKAR_LIPOPROTEIN"/>
    <property type="match status" value="1"/>
</dbReference>
<dbReference type="RefSeq" id="WP_069377684.1">
    <property type="nucleotide sequence ID" value="NZ_CP017141.1"/>
</dbReference>
<name>A0A1D7QBB1_9SPHI</name>
<accession>A0A1D7QBB1</accession>
<dbReference type="OrthoDB" id="9835040at2"/>
<dbReference type="EMBL" id="CP017141">
    <property type="protein sequence ID" value="AOM75988.1"/>
    <property type="molecule type" value="Genomic_DNA"/>
</dbReference>
<sequence length="181" mass="20559">MKKQLLTLLSIILIITACSKNESEPTKEKEISLGNDSLVNRLKLKPNDKEGLIIKLQILKDSKGAYLVLGEKNKKYWLGYFDRNGNELSTKVFDDPTEMKGPYGAIIKLTETLYYDLIEVSGTIYINRQLRDDVLSRNPFVESLIRINTNSRAITNEYTEIDGKSSMTSFIGPWFDGTVLI</sequence>
<reference evidence="1 2" key="1">
    <citation type="submission" date="2016-08" db="EMBL/GenBank/DDBJ databases">
        <authorList>
            <person name="Seilhamer J.J."/>
        </authorList>
    </citation>
    <scope>NUCLEOTIDE SEQUENCE [LARGE SCALE GENOMIC DNA]</scope>
    <source>
        <strain evidence="1 2">DX4</strain>
    </source>
</reference>
<evidence type="ECO:0000313" key="2">
    <source>
        <dbReference type="Proteomes" id="UP000094313"/>
    </source>
</evidence>
<dbReference type="KEGG" id="psty:BFS30_01700"/>
<protein>
    <submittedName>
        <fullName evidence="1">Uncharacterized protein</fullName>
    </submittedName>
</protein>
<keyword evidence="2" id="KW-1185">Reference proteome</keyword>
<dbReference type="Proteomes" id="UP000094313">
    <property type="component" value="Chromosome"/>
</dbReference>
<organism evidence="1 2">
    <name type="scientific">Pedobacter steynii</name>
    <dbReference type="NCBI Taxonomy" id="430522"/>
    <lineage>
        <taxon>Bacteria</taxon>
        <taxon>Pseudomonadati</taxon>
        <taxon>Bacteroidota</taxon>
        <taxon>Sphingobacteriia</taxon>
        <taxon>Sphingobacteriales</taxon>
        <taxon>Sphingobacteriaceae</taxon>
        <taxon>Pedobacter</taxon>
    </lineage>
</organism>